<comment type="caution">
    <text evidence="2">The sequence shown here is derived from an EMBL/GenBank/DDBJ whole genome shotgun (WGS) entry which is preliminary data.</text>
</comment>
<gene>
    <name evidence="2" type="ORF">CAUJ_LOCUS8583</name>
</gene>
<organism evidence="2 3">
    <name type="scientific">Caenorhabditis auriculariae</name>
    <dbReference type="NCBI Taxonomy" id="2777116"/>
    <lineage>
        <taxon>Eukaryota</taxon>
        <taxon>Metazoa</taxon>
        <taxon>Ecdysozoa</taxon>
        <taxon>Nematoda</taxon>
        <taxon>Chromadorea</taxon>
        <taxon>Rhabditida</taxon>
        <taxon>Rhabditina</taxon>
        <taxon>Rhabditomorpha</taxon>
        <taxon>Rhabditoidea</taxon>
        <taxon>Rhabditidae</taxon>
        <taxon>Peloderinae</taxon>
        <taxon>Caenorhabditis</taxon>
    </lineage>
</organism>
<keyword evidence="3" id="KW-1185">Reference proteome</keyword>
<reference evidence="2" key="1">
    <citation type="submission" date="2020-10" db="EMBL/GenBank/DDBJ databases">
        <authorList>
            <person name="Kikuchi T."/>
        </authorList>
    </citation>
    <scope>NUCLEOTIDE SEQUENCE</scope>
    <source>
        <strain evidence="2">NKZ352</strain>
    </source>
</reference>
<feature type="signal peptide" evidence="1">
    <location>
        <begin position="1"/>
        <end position="17"/>
    </location>
</feature>
<dbReference type="EMBL" id="CAJGYM010000029">
    <property type="protein sequence ID" value="CAD6192664.1"/>
    <property type="molecule type" value="Genomic_DNA"/>
</dbReference>
<name>A0A8S1HB39_9PELO</name>
<keyword evidence="1" id="KW-0732">Signal</keyword>
<evidence type="ECO:0000256" key="1">
    <source>
        <dbReference type="SAM" id="SignalP"/>
    </source>
</evidence>
<dbReference type="Proteomes" id="UP000835052">
    <property type="component" value="Unassembled WGS sequence"/>
</dbReference>
<dbReference type="AlphaFoldDB" id="A0A8S1HB39"/>
<proteinExistence type="predicted"/>
<evidence type="ECO:0000313" key="3">
    <source>
        <dbReference type="Proteomes" id="UP000835052"/>
    </source>
</evidence>
<feature type="chain" id="PRO_5035793127" evidence="1">
    <location>
        <begin position="18"/>
        <end position="122"/>
    </location>
</feature>
<protein>
    <submittedName>
        <fullName evidence="2">Uncharacterized protein</fullName>
    </submittedName>
</protein>
<dbReference type="OrthoDB" id="5856503at2759"/>
<evidence type="ECO:0000313" key="2">
    <source>
        <dbReference type="EMBL" id="CAD6192664.1"/>
    </source>
</evidence>
<sequence>MLPKILLVVMLSTGVLSLKCAFEAKSSVSSLDIGGGVDKCQNGDDYCVRLSSNGVSAKGCSKTAGKISGQGVPTRIDCLAEDCLPDGSLCCCKGDMCNTLRPSEASSGTSRGVLADFLENPN</sequence>
<accession>A0A8S1HB39</accession>